<dbReference type="GO" id="GO:0016740">
    <property type="term" value="F:transferase activity"/>
    <property type="evidence" value="ECO:0007669"/>
    <property type="project" value="UniProtKB-KW"/>
</dbReference>
<dbReference type="Gene3D" id="3.40.50.2000">
    <property type="entry name" value="Glycogen Phosphorylase B"/>
    <property type="match status" value="1"/>
</dbReference>
<dbReference type="AlphaFoldDB" id="A0AAD1NUI2"/>
<dbReference type="EMBL" id="AP024747">
    <property type="protein sequence ID" value="BCY24143.1"/>
    <property type="molecule type" value="Genomic_DNA"/>
</dbReference>
<protein>
    <submittedName>
        <fullName evidence="1">Glycosyl transferase</fullName>
    </submittedName>
</protein>
<dbReference type="Proteomes" id="UP000825072">
    <property type="component" value="Chromosome 1"/>
</dbReference>
<proteinExistence type="predicted"/>
<reference evidence="1" key="1">
    <citation type="submission" date="2021-06" db="EMBL/GenBank/DDBJ databases">
        <title>Genome sequence of Cutibacterium modestum strain KB17-24694.</title>
        <authorList>
            <person name="Dekio I."/>
            <person name="Asahina A."/>
            <person name="Nishida M."/>
        </authorList>
    </citation>
    <scope>NUCLEOTIDE SEQUENCE</scope>
    <source>
        <strain evidence="1">KB17-24694</strain>
    </source>
</reference>
<dbReference type="RefSeq" id="WP_002529239.1">
    <property type="nucleotide sequence ID" value="NZ_AP024747.1"/>
</dbReference>
<evidence type="ECO:0000313" key="1">
    <source>
        <dbReference type="EMBL" id="BCY24143.1"/>
    </source>
</evidence>
<sequence length="375" mass="42194">MSQTGPAREVRRCIYHVPYPLDPNTTFGGQKRAVAMFKALVEWGEVWLVAGNANQRRRRMKVVMDAVRAGTRFEFCYSESSTMPTTLTEPHHLPTHPVQDFAFLTRLRRHGIPVGLFYRDVYWKFPLYGEGVPKAKQLVAQTMYRYDLLAYRQCLDVLFLPSLRMGEWVDVGDRVKKVALPPGHDIDETPTAPPSSPLSMFYVGGLGSLYDLSDFCEAVASVPETSLTICTRPKEWEQARKDYGPLMGDNIKVVHANGKKELEPYFAAANVAVLAMAPHEYRDFAAPLKLFEYIGNGKPIIATEGTFVGDVVTHDKLGWTVKASVDEFATLLEQLTRHPEQVDAAFDRVMAARDQHTWSARVEELATALAAVDRR</sequence>
<dbReference type="PANTHER" id="PTHR12526">
    <property type="entry name" value="GLYCOSYLTRANSFERASE"/>
    <property type="match status" value="1"/>
</dbReference>
<dbReference type="SUPFAM" id="SSF53756">
    <property type="entry name" value="UDP-Glycosyltransferase/glycogen phosphorylase"/>
    <property type="match status" value="1"/>
</dbReference>
<name>A0AAD1NUI2_9ACTN</name>
<keyword evidence="1" id="KW-0808">Transferase</keyword>
<organism evidence="1 2">
    <name type="scientific">Cutibacterium modestum</name>
    <dbReference type="NCBI Taxonomy" id="2559073"/>
    <lineage>
        <taxon>Bacteria</taxon>
        <taxon>Bacillati</taxon>
        <taxon>Actinomycetota</taxon>
        <taxon>Actinomycetes</taxon>
        <taxon>Propionibacteriales</taxon>
        <taxon>Propionibacteriaceae</taxon>
        <taxon>Cutibacterium</taxon>
    </lineage>
</organism>
<dbReference type="Pfam" id="PF13692">
    <property type="entry name" value="Glyco_trans_1_4"/>
    <property type="match status" value="1"/>
</dbReference>
<evidence type="ECO:0000313" key="2">
    <source>
        <dbReference type="Proteomes" id="UP000825072"/>
    </source>
</evidence>
<dbReference type="GeneID" id="92881748"/>
<dbReference type="PANTHER" id="PTHR12526:SF630">
    <property type="entry name" value="GLYCOSYLTRANSFERASE"/>
    <property type="match status" value="1"/>
</dbReference>
<accession>A0AAD1NUI2</accession>
<gene>
    <name evidence="1" type="ORF">KB1_01330</name>
</gene>